<dbReference type="AlphaFoldDB" id="A0AAN9BEU6"/>
<feature type="compositionally biased region" description="Basic and acidic residues" evidence="1">
    <location>
        <begin position="206"/>
        <end position="229"/>
    </location>
</feature>
<reference evidence="2 3" key="1">
    <citation type="submission" date="2024-02" db="EMBL/GenBank/DDBJ databases">
        <title>Chromosome-scale genome assembly of the rough periwinkle Littorina saxatilis.</title>
        <authorList>
            <person name="De Jode A."/>
            <person name="Faria R."/>
            <person name="Formenti G."/>
            <person name="Sims Y."/>
            <person name="Smith T.P."/>
            <person name="Tracey A."/>
            <person name="Wood J.M.D."/>
            <person name="Zagrodzka Z.B."/>
            <person name="Johannesson K."/>
            <person name="Butlin R.K."/>
            <person name="Leder E.H."/>
        </authorList>
    </citation>
    <scope>NUCLEOTIDE SEQUENCE [LARGE SCALE GENOMIC DNA]</scope>
    <source>
        <strain evidence="2">Snail1</strain>
        <tissue evidence="2">Muscle</tissue>
    </source>
</reference>
<accession>A0AAN9BEU6</accession>
<feature type="compositionally biased region" description="Polar residues" evidence="1">
    <location>
        <begin position="82"/>
        <end position="93"/>
    </location>
</feature>
<feature type="compositionally biased region" description="Basic residues" evidence="1">
    <location>
        <begin position="428"/>
        <end position="442"/>
    </location>
</feature>
<dbReference type="Proteomes" id="UP001374579">
    <property type="component" value="Unassembled WGS sequence"/>
</dbReference>
<feature type="compositionally biased region" description="Basic and acidic residues" evidence="1">
    <location>
        <begin position="172"/>
        <end position="184"/>
    </location>
</feature>
<evidence type="ECO:0000256" key="1">
    <source>
        <dbReference type="SAM" id="MobiDB-lite"/>
    </source>
</evidence>
<comment type="caution">
    <text evidence="2">The sequence shown here is derived from an EMBL/GenBank/DDBJ whole genome shotgun (WGS) entry which is preliminary data.</text>
</comment>
<feature type="region of interest" description="Disordered" evidence="1">
    <location>
        <begin position="1"/>
        <end position="57"/>
    </location>
</feature>
<sequence>MDGKKDRGKTAKGTGPTFKVPVVQLGTDLDRHHKDHHRTRQVGSRTSSADYDHHGPRCGWWTVSKSTGSPYLMDQRFPLRFGNSQQGAQTPRSFASKIKQKTESLQSPAASSHFKSKSCQPVIDSSHKKAESHLHHDGSERYKDERPNDVRRKAGISDVSASRSHRSAQIHKSSDGSECQHDIQSRSPGGRFRDDLERQYSIAVQEGKERTREMLDPHSQKNPRERSSEEDTVFLRYYNHDDVSRMRRHSQDHHSATHRHRDDEIIFTRRQDHADHSTTKWQRNETLLRHYADDNGFTRSHSFDVKISARSNGKDYYGVSKRHSDDDLITTRRFSDDNQRATRTHDEGRFTLTHSDDETVDVHQPASSTPFYRAALTLMQTKQKKASSVQNSTRFSARGVDLQLQKLRQQFQEAQQRPPQYRQIQPRPAKHHRYGSAHRPTKQPKSILRQSPASAREGRQLSPSIQRGMSLYIEKLLVLTERSGEPRHHTTHEDVDASRFLSPKPQKRVTFGNDVIFDVQADVGMTGRVLSHLSDC</sequence>
<evidence type="ECO:0000313" key="2">
    <source>
        <dbReference type="EMBL" id="KAK7104505.1"/>
    </source>
</evidence>
<feature type="compositionally biased region" description="Low complexity" evidence="1">
    <location>
        <begin position="412"/>
        <end position="427"/>
    </location>
</feature>
<gene>
    <name evidence="2" type="ORF">V1264_019208</name>
</gene>
<proteinExistence type="predicted"/>
<evidence type="ECO:0000313" key="3">
    <source>
        <dbReference type="Proteomes" id="UP001374579"/>
    </source>
</evidence>
<feature type="region of interest" description="Disordered" evidence="1">
    <location>
        <begin position="82"/>
        <end position="232"/>
    </location>
</feature>
<protein>
    <submittedName>
        <fullName evidence="2">Uncharacterized protein</fullName>
    </submittedName>
</protein>
<name>A0AAN9BEU6_9CAEN</name>
<feature type="region of interest" description="Disordered" evidence="1">
    <location>
        <begin position="412"/>
        <end position="461"/>
    </location>
</feature>
<feature type="compositionally biased region" description="Basic and acidic residues" evidence="1">
    <location>
        <begin position="125"/>
        <end position="152"/>
    </location>
</feature>
<dbReference type="EMBL" id="JBAMIC010000008">
    <property type="protein sequence ID" value="KAK7104505.1"/>
    <property type="molecule type" value="Genomic_DNA"/>
</dbReference>
<organism evidence="2 3">
    <name type="scientific">Littorina saxatilis</name>
    <dbReference type="NCBI Taxonomy" id="31220"/>
    <lineage>
        <taxon>Eukaryota</taxon>
        <taxon>Metazoa</taxon>
        <taxon>Spiralia</taxon>
        <taxon>Lophotrochozoa</taxon>
        <taxon>Mollusca</taxon>
        <taxon>Gastropoda</taxon>
        <taxon>Caenogastropoda</taxon>
        <taxon>Littorinimorpha</taxon>
        <taxon>Littorinoidea</taxon>
        <taxon>Littorinidae</taxon>
        <taxon>Littorina</taxon>
    </lineage>
</organism>
<keyword evidence="3" id="KW-1185">Reference proteome</keyword>